<dbReference type="KEGG" id="paun:MJA45_05720"/>
<evidence type="ECO:0000313" key="2">
    <source>
        <dbReference type="Proteomes" id="UP001305702"/>
    </source>
</evidence>
<accession>A0AA96LGC4</accession>
<reference evidence="1 2" key="1">
    <citation type="submission" date="2022-02" db="EMBL/GenBank/DDBJ databases">
        <title>Paenibacillus sp. MBLB1776 Whole Genome Shotgun Sequencing.</title>
        <authorList>
            <person name="Hwang C.Y."/>
            <person name="Cho E.-S."/>
            <person name="Seo M.-J."/>
        </authorList>
    </citation>
    <scope>NUCLEOTIDE SEQUENCE [LARGE SCALE GENOMIC DNA]</scope>
    <source>
        <strain evidence="1 2">MBLB1776</strain>
    </source>
</reference>
<dbReference type="EMBL" id="CP130318">
    <property type="protein sequence ID" value="WNQ12528.1"/>
    <property type="molecule type" value="Genomic_DNA"/>
</dbReference>
<name>A0AA96LGC4_9BACL</name>
<keyword evidence="2" id="KW-1185">Reference proteome</keyword>
<dbReference type="Proteomes" id="UP001305702">
    <property type="component" value="Chromosome"/>
</dbReference>
<dbReference type="RefSeq" id="WP_315606306.1">
    <property type="nucleotide sequence ID" value="NZ_CP130318.1"/>
</dbReference>
<dbReference type="PROSITE" id="PS51257">
    <property type="entry name" value="PROKAR_LIPOPROTEIN"/>
    <property type="match status" value="1"/>
</dbReference>
<gene>
    <name evidence="1" type="ORF">MJA45_05720</name>
</gene>
<sequence length="92" mass="10194">MKKWMEAVMQRAAILTIVVVLLLAWGGGCRRPDAAPLFAGHQQYDTHGIVCKPCAIRNTGMLKEELRYNLTEQGRLRVSAICLALLSRNAGK</sequence>
<protein>
    <submittedName>
        <fullName evidence="1">Uncharacterized protein</fullName>
    </submittedName>
</protein>
<proteinExistence type="predicted"/>
<evidence type="ECO:0000313" key="1">
    <source>
        <dbReference type="EMBL" id="WNQ12528.1"/>
    </source>
</evidence>
<dbReference type="AlphaFoldDB" id="A0AA96LGC4"/>
<organism evidence="1 2">
    <name type="scientific">Paenibacillus aurantius</name>
    <dbReference type="NCBI Taxonomy" id="2918900"/>
    <lineage>
        <taxon>Bacteria</taxon>
        <taxon>Bacillati</taxon>
        <taxon>Bacillota</taxon>
        <taxon>Bacilli</taxon>
        <taxon>Bacillales</taxon>
        <taxon>Paenibacillaceae</taxon>
        <taxon>Paenibacillus</taxon>
    </lineage>
</organism>